<dbReference type="GO" id="GO:0070475">
    <property type="term" value="P:rRNA base methylation"/>
    <property type="evidence" value="ECO:0007669"/>
    <property type="project" value="TreeGrafter"/>
</dbReference>
<evidence type="ECO:0000256" key="2">
    <source>
        <dbReference type="ARBA" id="ARBA00004496"/>
    </source>
</evidence>
<evidence type="ECO:0000256" key="5">
    <source>
        <dbReference type="ARBA" id="ARBA00022490"/>
    </source>
</evidence>
<dbReference type="InterPro" id="IPR004573">
    <property type="entry name" value="rRNA_ssu_MeTfrase_B"/>
</dbReference>
<keyword evidence="6" id="KW-0698">rRNA processing</keyword>
<keyword evidence="5" id="KW-0963">Cytoplasm</keyword>
<evidence type="ECO:0000256" key="6">
    <source>
        <dbReference type="ARBA" id="ARBA00022552"/>
    </source>
</evidence>
<dbReference type="AlphaFoldDB" id="A0AAW8B3I2"/>
<keyword evidence="10 14" id="KW-0694">RNA-binding</keyword>
<dbReference type="PROSITE" id="PS01153">
    <property type="entry name" value="NOL1_NOP2_SUN"/>
    <property type="match status" value="1"/>
</dbReference>
<dbReference type="Pfam" id="PF22458">
    <property type="entry name" value="RsmF-B_ferredox"/>
    <property type="match status" value="1"/>
</dbReference>
<feature type="binding site" evidence="14">
    <location>
        <position position="275"/>
    </location>
    <ligand>
        <name>S-adenosyl-L-methionine</name>
        <dbReference type="ChEBI" id="CHEBI:59789"/>
    </ligand>
</feature>
<comment type="catalytic activity">
    <reaction evidence="13">
        <text>cytidine(967) in 16S rRNA + S-adenosyl-L-methionine = 5-methylcytidine(967) in 16S rRNA + S-adenosyl-L-homocysteine + H(+)</text>
        <dbReference type="Rhea" id="RHEA:42748"/>
        <dbReference type="Rhea" id="RHEA-COMP:10219"/>
        <dbReference type="Rhea" id="RHEA-COMP:10220"/>
        <dbReference type="ChEBI" id="CHEBI:15378"/>
        <dbReference type="ChEBI" id="CHEBI:57856"/>
        <dbReference type="ChEBI" id="CHEBI:59789"/>
        <dbReference type="ChEBI" id="CHEBI:74483"/>
        <dbReference type="ChEBI" id="CHEBI:82748"/>
        <dbReference type="EC" id="2.1.1.176"/>
    </reaction>
</comment>
<dbReference type="GO" id="GO:0005829">
    <property type="term" value="C:cytosol"/>
    <property type="evidence" value="ECO:0007669"/>
    <property type="project" value="TreeGrafter"/>
</dbReference>
<dbReference type="PANTHER" id="PTHR22807">
    <property type="entry name" value="NOP2 YEAST -RELATED NOL1/NOP2/FMU SUN DOMAIN-CONTAINING"/>
    <property type="match status" value="1"/>
</dbReference>
<keyword evidence="7 14" id="KW-0489">Methyltransferase</keyword>
<evidence type="ECO:0000256" key="12">
    <source>
        <dbReference type="ARBA" id="ARBA00031088"/>
    </source>
</evidence>
<evidence type="ECO:0000256" key="13">
    <source>
        <dbReference type="ARBA" id="ARBA00047283"/>
    </source>
</evidence>
<dbReference type="SUPFAM" id="SSF48013">
    <property type="entry name" value="NusB-like"/>
    <property type="match status" value="1"/>
</dbReference>
<dbReference type="InterPro" id="IPR029063">
    <property type="entry name" value="SAM-dependent_MTases_sf"/>
</dbReference>
<sequence>MNVRVAAAKIISAILRDDGSLSSLLPNYLGKVSERDRGLLQQLCYGTLRFYPRLELYLGELLAKPFKSKDLDIEATLACSLYQLLETRIPPHAAVNEAVATAAALKKNWAKGLINAVLRRFLREQDALSEKLASNPVFSSAHPKWLLNVLDKAWPGELDNLVNANNLQPPMTLRVNLSHDSRDQYLARLLAAGIDATPTPFSQTGLTLHQPCDVSALPGFAAGDVSVQDEAAQLAALALSVAPGQHILDSCCAPGGKTGHILECLSNGGDVVALDLSAQRLQRVEENLERLGLHAALIAADALDTNAWWDGRPFDRILLDAPCSATGVIRRHPDVKLLRAPKDIAKLAELQLALLNALWPLLSENGILLYATCSVLPMENDDVITAFIRDADDVIVEPVPTEAGMETPVGRQLLPQPGGHDGFYFSRLKKQAKA</sequence>
<dbReference type="Gene3D" id="1.10.940.10">
    <property type="entry name" value="NusB-like"/>
    <property type="match status" value="1"/>
</dbReference>
<dbReference type="InterPro" id="IPR054728">
    <property type="entry name" value="RsmB-like_ferredoxin"/>
</dbReference>
<evidence type="ECO:0000256" key="8">
    <source>
        <dbReference type="ARBA" id="ARBA00022679"/>
    </source>
</evidence>
<feature type="binding site" evidence="14">
    <location>
        <position position="320"/>
    </location>
    <ligand>
        <name>S-adenosyl-L-methionine</name>
        <dbReference type="ChEBI" id="CHEBI:59789"/>
    </ligand>
</feature>
<feature type="domain" description="SAM-dependent MTase RsmB/NOP-type" evidence="15">
    <location>
        <begin position="161"/>
        <end position="431"/>
    </location>
</feature>
<dbReference type="GO" id="GO:0006355">
    <property type="term" value="P:regulation of DNA-templated transcription"/>
    <property type="evidence" value="ECO:0007669"/>
    <property type="project" value="InterPro"/>
</dbReference>
<keyword evidence="8 14" id="KW-0808">Transferase</keyword>
<dbReference type="PROSITE" id="PS51686">
    <property type="entry name" value="SAM_MT_RSMB_NOP"/>
    <property type="match status" value="1"/>
</dbReference>
<dbReference type="SUPFAM" id="SSF53335">
    <property type="entry name" value="S-adenosyl-L-methionine-dependent methyltransferases"/>
    <property type="match status" value="1"/>
</dbReference>
<dbReference type="CDD" id="cd02440">
    <property type="entry name" value="AdoMet_MTases"/>
    <property type="match status" value="1"/>
</dbReference>
<dbReference type="Gene3D" id="3.40.50.150">
    <property type="entry name" value="Vaccinia Virus protein VP39"/>
    <property type="match status" value="1"/>
</dbReference>
<dbReference type="PRINTS" id="PR02008">
    <property type="entry name" value="RCMTFAMILY"/>
</dbReference>
<evidence type="ECO:0000256" key="9">
    <source>
        <dbReference type="ARBA" id="ARBA00022691"/>
    </source>
</evidence>
<evidence type="ECO:0000256" key="14">
    <source>
        <dbReference type="PROSITE-ProRule" id="PRU01023"/>
    </source>
</evidence>
<evidence type="ECO:0000259" key="15">
    <source>
        <dbReference type="PROSITE" id="PS51686"/>
    </source>
</evidence>
<organism evidence="16 17">
    <name type="scientific">Porticoccus litoralis</name>
    <dbReference type="NCBI Taxonomy" id="434086"/>
    <lineage>
        <taxon>Bacteria</taxon>
        <taxon>Pseudomonadati</taxon>
        <taxon>Pseudomonadota</taxon>
        <taxon>Gammaproteobacteria</taxon>
        <taxon>Cellvibrionales</taxon>
        <taxon>Porticoccaceae</taxon>
        <taxon>Porticoccus</taxon>
    </lineage>
</organism>
<evidence type="ECO:0000256" key="11">
    <source>
        <dbReference type="ARBA" id="ARBA00030399"/>
    </source>
</evidence>
<dbReference type="FunFam" id="3.30.70.1170:FF:000002">
    <property type="entry name" value="Ribosomal RNA small subunit methyltransferase B"/>
    <property type="match status" value="1"/>
</dbReference>
<dbReference type="Proteomes" id="UP001178354">
    <property type="component" value="Unassembled WGS sequence"/>
</dbReference>
<comment type="function">
    <text evidence="1">Specifically methylates the cytosine at position 967 (m5C967) of 16S rRNA.</text>
</comment>
<accession>A0AAW8B3I2</accession>
<name>A0AAW8B3I2_9GAMM</name>
<dbReference type="EMBL" id="JAUUUU010000003">
    <property type="protein sequence ID" value="MDP1520784.1"/>
    <property type="molecule type" value="Genomic_DNA"/>
</dbReference>
<comment type="caution">
    <text evidence="16">The sequence shown here is derived from an EMBL/GenBank/DDBJ whole genome shotgun (WGS) entry which is preliminary data.</text>
</comment>
<dbReference type="FunFam" id="3.40.50.150:FF:000022">
    <property type="entry name" value="Ribosomal RNA small subunit methyltransferase B"/>
    <property type="match status" value="1"/>
</dbReference>
<feature type="active site" description="Nucleophile" evidence="14">
    <location>
        <position position="373"/>
    </location>
</feature>
<reference evidence="16" key="1">
    <citation type="journal article" date="2010" name="Int. J. Syst. Evol. Microbiol.">
        <title>Porticoccus litoralis gen. nov., sp. nov., a gammaproteobacterium isolated from the Yellow Sea.</title>
        <authorList>
            <person name="Oh H.M."/>
            <person name="Kim H."/>
            <person name="Kim K.M."/>
            <person name="Min G.S."/>
            <person name="Cho J.C."/>
        </authorList>
    </citation>
    <scope>NUCLEOTIDE SEQUENCE</scope>
    <source>
        <strain evidence="16">DSM 25064</strain>
    </source>
</reference>
<keyword evidence="9 14" id="KW-0949">S-adenosyl-L-methionine</keyword>
<evidence type="ECO:0000313" key="17">
    <source>
        <dbReference type="Proteomes" id="UP001178354"/>
    </source>
</evidence>
<dbReference type="NCBIfam" id="NF008149">
    <property type="entry name" value="PRK10901.1"/>
    <property type="match status" value="1"/>
</dbReference>
<dbReference type="GO" id="GO:0003723">
    <property type="term" value="F:RNA binding"/>
    <property type="evidence" value="ECO:0007669"/>
    <property type="project" value="UniProtKB-UniRule"/>
</dbReference>
<dbReference type="InterPro" id="IPR049560">
    <property type="entry name" value="MeTrfase_RsmB-F_NOP2_cat"/>
</dbReference>
<proteinExistence type="inferred from homology"/>
<dbReference type="NCBIfam" id="TIGR00563">
    <property type="entry name" value="rsmB"/>
    <property type="match status" value="1"/>
</dbReference>
<dbReference type="InterPro" id="IPR023267">
    <property type="entry name" value="RCMT"/>
</dbReference>
<dbReference type="PANTHER" id="PTHR22807:SF61">
    <property type="entry name" value="NOL1_NOP2_SUN FAMILY PROTEIN _ ANTITERMINATION NUSB DOMAIN-CONTAINING PROTEIN"/>
    <property type="match status" value="1"/>
</dbReference>
<reference evidence="16" key="2">
    <citation type="submission" date="2023-08" db="EMBL/GenBank/DDBJ databases">
        <authorList>
            <person name="Luo J."/>
        </authorList>
    </citation>
    <scope>NUCLEOTIDE SEQUENCE</scope>
    <source>
        <strain evidence="16">DSM 25064</strain>
    </source>
</reference>
<dbReference type="EC" id="2.1.1.176" evidence="4"/>
<dbReference type="Pfam" id="PF01029">
    <property type="entry name" value="NusB"/>
    <property type="match status" value="1"/>
</dbReference>
<dbReference type="InterPro" id="IPR035926">
    <property type="entry name" value="NusB-like_sf"/>
</dbReference>
<dbReference type="NCBIfam" id="NF011494">
    <property type="entry name" value="PRK14902.1"/>
    <property type="match status" value="1"/>
</dbReference>
<evidence type="ECO:0000256" key="7">
    <source>
        <dbReference type="ARBA" id="ARBA00022603"/>
    </source>
</evidence>
<comment type="subcellular location">
    <subcellularLocation>
        <location evidence="2">Cytoplasm</location>
    </subcellularLocation>
</comment>
<keyword evidence="17" id="KW-1185">Reference proteome</keyword>
<dbReference type="Pfam" id="PF01189">
    <property type="entry name" value="Methyltr_RsmB-F"/>
    <property type="match status" value="1"/>
</dbReference>
<evidence type="ECO:0000256" key="10">
    <source>
        <dbReference type="ARBA" id="ARBA00022884"/>
    </source>
</evidence>
<dbReference type="RefSeq" id="WP_305170363.1">
    <property type="nucleotide sequence ID" value="NZ_JAUUUU010000003.1"/>
</dbReference>
<feature type="binding site" evidence="14">
    <location>
        <position position="301"/>
    </location>
    <ligand>
        <name>S-adenosyl-L-methionine</name>
        <dbReference type="ChEBI" id="CHEBI:59789"/>
    </ligand>
</feature>
<dbReference type="InterPro" id="IPR001678">
    <property type="entry name" value="MeTrfase_RsmB-F_NOP2_dom"/>
</dbReference>
<dbReference type="InterPro" id="IPR018314">
    <property type="entry name" value="RsmB/NOL1/NOP2-like_CS"/>
</dbReference>
<dbReference type="GO" id="GO:0009383">
    <property type="term" value="F:rRNA (cytosine-C5-)-methyltransferase activity"/>
    <property type="evidence" value="ECO:0007669"/>
    <property type="project" value="TreeGrafter"/>
</dbReference>
<evidence type="ECO:0000256" key="4">
    <source>
        <dbReference type="ARBA" id="ARBA00012140"/>
    </source>
</evidence>
<evidence type="ECO:0000256" key="1">
    <source>
        <dbReference type="ARBA" id="ARBA00002724"/>
    </source>
</evidence>
<evidence type="ECO:0000256" key="3">
    <source>
        <dbReference type="ARBA" id="ARBA00007494"/>
    </source>
</evidence>
<dbReference type="Gene3D" id="3.30.70.1170">
    <property type="entry name" value="Sun protein, domain 3"/>
    <property type="match status" value="1"/>
</dbReference>
<feature type="binding site" evidence="14">
    <location>
        <begin position="251"/>
        <end position="257"/>
    </location>
    <ligand>
        <name>S-adenosyl-L-methionine</name>
        <dbReference type="ChEBI" id="CHEBI:59789"/>
    </ligand>
</feature>
<protein>
    <recommendedName>
        <fullName evidence="4">16S rRNA (cytosine(967)-C(5))-methyltransferase</fullName>
        <ecNumber evidence="4">2.1.1.176</ecNumber>
    </recommendedName>
    <alternativeName>
        <fullName evidence="11">16S rRNA m5C967 methyltransferase</fullName>
    </alternativeName>
    <alternativeName>
        <fullName evidence="12">rRNA (cytosine-C(5)-)-methyltransferase RsmB</fullName>
    </alternativeName>
</protein>
<comment type="similarity">
    <text evidence="3 14">Belongs to the class I-like SAM-binding methyltransferase superfamily. RsmB/NOP family.</text>
</comment>
<dbReference type="InterPro" id="IPR006027">
    <property type="entry name" value="NusB_RsmB_TIM44"/>
</dbReference>
<evidence type="ECO:0000313" key="16">
    <source>
        <dbReference type="EMBL" id="MDP1520784.1"/>
    </source>
</evidence>
<gene>
    <name evidence="16" type="primary">rsmB</name>
    <name evidence="16" type="ORF">Q8A57_07385</name>
</gene>